<organism evidence="1 2">
    <name type="scientific">Allomesorhizobium camelthorni</name>
    <dbReference type="NCBI Taxonomy" id="475069"/>
    <lineage>
        <taxon>Bacteria</taxon>
        <taxon>Pseudomonadati</taxon>
        <taxon>Pseudomonadota</taxon>
        <taxon>Alphaproteobacteria</taxon>
        <taxon>Hyphomicrobiales</taxon>
        <taxon>Phyllobacteriaceae</taxon>
        <taxon>Allomesorhizobium</taxon>
    </lineage>
</organism>
<proteinExistence type="predicted"/>
<dbReference type="EMBL" id="JAAKZF010000007">
    <property type="protein sequence ID" value="NGO51234.1"/>
    <property type="molecule type" value="Genomic_DNA"/>
</dbReference>
<sequence>MRSDIEMPQPANLVPLPPIDYDHFRAIAVIERRKAIAAFPGSVRRWMKSTFQRLFSTSPTFRPLPAHATGHQNLWLKTDEPLAAALTEPQF</sequence>
<name>A0A6G4W9I8_9HYPH</name>
<evidence type="ECO:0000313" key="2">
    <source>
        <dbReference type="Proteomes" id="UP001642900"/>
    </source>
</evidence>
<reference evidence="1 2" key="1">
    <citation type="submission" date="2020-02" db="EMBL/GenBank/DDBJ databases">
        <title>Genome sequence of strain CCNWXJ40-4.</title>
        <authorList>
            <person name="Gao J."/>
            <person name="Sun J."/>
        </authorList>
    </citation>
    <scope>NUCLEOTIDE SEQUENCE [LARGE SCALE GENOMIC DNA]</scope>
    <source>
        <strain evidence="1 2">CCNWXJ 40-4</strain>
    </source>
</reference>
<evidence type="ECO:0000313" key="1">
    <source>
        <dbReference type="EMBL" id="NGO51234.1"/>
    </source>
</evidence>
<protein>
    <submittedName>
        <fullName evidence="1">Uncharacterized protein</fullName>
    </submittedName>
</protein>
<gene>
    <name evidence="1" type="ORF">G6N73_08570</name>
</gene>
<dbReference type="AlphaFoldDB" id="A0A6G4W9I8"/>
<dbReference type="RefSeq" id="WP_165026103.1">
    <property type="nucleotide sequence ID" value="NZ_JAAKZF010000007.1"/>
</dbReference>
<dbReference type="Proteomes" id="UP001642900">
    <property type="component" value="Unassembled WGS sequence"/>
</dbReference>
<accession>A0A6G4W9I8</accession>
<keyword evidence="2" id="KW-1185">Reference proteome</keyword>
<comment type="caution">
    <text evidence="1">The sequence shown here is derived from an EMBL/GenBank/DDBJ whole genome shotgun (WGS) entry which is preliminary data.</text>
</comment>